<evidence type="ECO:0000256" key="2">
    <source>
        <dbReference type="ARBA" id="ARBA00012438"/>
    </source>
</evidence>
<evidence type="ECO:0000313" key="9">
    <source>
        <dbReference type="EMBL" id="OWJ58071.1"/>
    </source>
</evidence>
<dbReference type="PANTHER" id="PTHR43711">
    <property type="entry name" value="TWO-COMPONENT HISTIDINE KINASE"/>
    <property type="match status" value="1"/>
</dbReference>
<evidence type="ECO:0000256" key="5">
    <source>
        <dbReference type="ARBA" id="ARBA00023012"/>
    </source>
</evidence>
<dbReference type="PANTHER" id="PTHR43711:SF1">
    <property type="entry name" value="HISTIDINE KINASE 1"/>
    <property type="match status" value="1"/>
</dbReference>
<feature type="domain" description="Signal transduction histidine kinase dimerisation/phosphoacceptor" evidence="8">
    <location>
        <begin position="188"/>
        <end position="253"/>
    </location>
</feature>
<feature type="transmembrane region" description="Helical" evidence="7">
    <location>
        <begin position="153"/>
        <end position="172"/>
    </location>
</feature>
<evidence type="ECO:0000256" key="3">
    <source>
        <dbReference type="ARBA" id="ARBA00022679"/>
    </source>
</evidence>
<evidence type="ECO:0000256" key="7">
    <source>
        <dbReference type="SAM" id="Phobius"/>
    </source>
</evidence>
<reference evidence="10" key="1">
    <citation type="submission" date="2017-05" db="EMBL/GenBank/DDBJ databases">
        <authorList>
            <person name="Macchi M."/>
            <person name="Festa S."/>
            <person name="Coppotelli B.M."/>
            <person name="Morelli I.S."/>
        </authorList>
    </citation>
    <scope>NUCLEOTIDE SEQUENCE [LARGE SCALE GENOMIC DNA]</scope>
    <source>
        <strain evidence="10">I</strain>
    </source>
</reference>
<dbReference type="EC" id="2.7.13.3" evidence="2"/>
<dbReference type="GO" id="GO:0000155">
    <property type="term" value="F:phosphorelay sensor kinase activity"/>
    <property type="evidence" value="ECO:0007669"/>
    <property type="project" value="InterPro"/>
</dbReference>
<dbReference type="Pfam" id="PF00512">
    <property type="entry name" value="HisKA"/>
    <property type="match status" value="1"/>
</dbReference>
<feature type="region of interest" description="Disordered" evidence="6">
    <location>
        <begin position="250"/>
        <end position="272"/>
    </location>
</feature>
<feature type="transmembrane region" description="Helical" evidence="7">
    <location>
        <begin position="27"/>
        <end position="47"/>
    </location>
</feature>
<sequence length="272" mass="29255">MTDSTKRSPIGWVIRRLRSRPDSEHEMRFNGVALSTATAIYLAATGNFGPGEIIVYVTYTAFCLAVFADILRRPQACNARRIVAIIGDCSVLASEMCLRGESTAFLFPLLIWVILGNGFRFGLRFLALATTGGLVAFGTVIAATPFWQSEPAVSAGLIAGLLLAPIAAAPLIRKLSQAKRQAEAANEAKSFLLASVSHELRTPLTAILGTGSVLQDTKLDPAQQEITRRVISAGERLRTLVDGLSDATWIEEGHRRRPEDPRPSPAPTDGGT</sequence>
<name>A0A211YYP9_9PROT</name>
<dbReference type="SMART" id="SM00388">
    <property type="entry name" value="HisKA"/>
    <property type="match status" value="1"/>
</dbReference>
<dbReference type="SUPFAM" id="SSF47384">
    <property type="entry name" value="Homodimeric domain of signal transducing histidine kinase"/>
    <property type="match status" value="1"/>
</dbReference>
<dbReference type="InterPro" id="IPR003661">
    <property type="entry name" value="HisK_dim/P_dom"/>
</dbReference>
<dbReference type="CDD" id="cd00082">
    <property type="entry name" value="HisKA"/>
    <property type="match status" value="1"/>
</dbReference>
<keyword evidence="7" id="KW-0812">Transmembrane</keyword>
<keyword evidence="7" id="KW-0472">Membrane</keyword>
<dbReference type="InterPro" id="IPR036097">
    <property type="entry name" value="HisK_dim/P_sf"/>
</dbReference>
<dbReference type="EMBL" id="NHON01000139">
    <property type="protein sequence ID" value="OWJ58071.1"/>
    <property type="molecule type" value="Genomic_DNA"/>
</dbReference>
<dbReference type="Proteomes" id="UP000196655">
    <property type="component" value="Unassembled WGS sequence"/>
</dbReference>
<dbReference type="OrthoDB" id="9764438at2"/>
<evidence type="ECO:0000256" key="4">
    <source>
        <dbReference type="ARBA" id="ARBA00022777"/>
    </source>
</evidence>
<comment type="caution">
    <text evidence="9">The sequence shown here is derived from an EMBL/GenBank/DDBJ whole genome shotgun (WGS) entry which is preliminary data.</text>
</comment>
<gene>
    <name evidence="9" type="ORF">BWR60_33675</name>
</gene>
<keyword evidence="3" id="KW-0808">Transferase</keyword>
<keyword evidence="10" id="KW-1185">Reference proteome</keyword>
<dbReference type="Gene3D" id="1.10.287.130">
    <property type="match status" value="1"/>
</dbReference>
<keyword evidence="7" id="KW-1133">Transmembrane helix</keyword>
<accession>A0A211YYP9</accession>
<evidence type="ECO:0000256" key="6">
    <source>
        <dbReference type="SAM" id="MobiDB-lite"/>
    </source>
</evidence>
<proteinExistence type="predicted"/>
<dbReference type="AlphaFoldDB" id="A0A211YYP9"/>
<comment type="catalytic activity">
    <reaction evidence="1">
        <text>ATP + protein L-histidine = ADP + protein N-phospho-L-histidine.</text>
        <dbReference type="EC" id="2.7.13.3"/>
    </reaction>
</comment>
<keyword evidence="4" id="KW-0418">Kinase</keyword>
<protein>
    <recommendedName>
        <fullName evidence="2">histidine kinase</fullName>
        <ecNumber evidence="2">2.7.13.3</ecNumber>
    </recommendedName>
</protein>
<feature type="compositionally biased region" description="Basic and acidic residues" evidence="6">
    <location>
        <begin position="251"/>
        <end position="262"/>
    </location>
</feature>
<keyword evidence="5" id="KW-0902">Two-component regulatory system</keyword>
<evidence type="ECO:0000313" key="10">
    <source>
        <dbReference type="Proteomes" id="UP000196655"/>
    </source>
</evidence>
<evidence type="ECO:0000259" key="8">
    <source>
        <dbReference type="SMART" id="SM00388"/>
    </source>
</evidence>
<dbReference type="InterPro" id="IPR050736">
    <property type="entry name" value="Sensor_HK_Regulatory"/>
</dbReference>
<feature type="transmembrane region" description="Helical" evidence="7">
    <location>
        <begin position="53"/>
        <end position="71"/>
    </location>
</feature>
<feature type="transmembrane region" description="Helical" evidence="7">
    <location>
        <begin position="125"/>
        <end position="147"/>
    </location>
</feature>
<organism evidence="9 10">
    <name type="scientific">Inquilinus limosus</name>
    <dbReference type="NCBI Taxonomy" id="171674"/>
    <lineage>
        <taxon>Bacteria</taxon>
        <taxon>Pseudomonadati</taxon>
        <taxon>Pseudomonadota</taxon>
        <taxon>Alphaproteobacteria</taxon>
        <taxon>Rhodospirillales</taxon>
        <taxon>Rhodospirillaceae</taxon>
        <taxon>Inquilinus</taxon>
    </lineage>
</organism>
<evidence type="ECO:0000256" key="1">
    <source>
        <dbReference type="ARBA" id="ARBA00000085"/>
    </source>
</evidence>